<evidence type="ECO:0000256" key="5">
    <source>
        <dbReference type="ARBA" id="ARBA00023002"/>
    </source>
</evidence>
<feature type="coiled-coil region" evidence="8">
    <location>
        <begin position="217"/>
        <end position="244"/>
    </location>
</feature>
<dbReference type="Gene3D" id="3.40.50.720">
    <property type="entry name" value="NAD(P)-binding Rossmann-like Domain"/>
    <property type="match status" value="1"/>
</dbReference>
<comment type="pathway">
    <text evidence="1">Lipid metabolism; fatty acid biosynthesis.</text>
</comment>
<dbReference type="SUPFAM" id="SSF51735">
    <property type="entry name" value="NAD(P)-binding Rossmann-fold domains"/>
    <property type="match status" value="1"/>
</dbReference>
<evidence type="ECO:0000256" key="2">
    <source>
        <dbReference type="ARBA" id="ARBA00022516"/>
    </source>
</evidence>
<dbReference type="Pfam" id="PF00106">
    <property type="entry name" value="adh_short"/>
    <property type="match status" value="1"/>
</dbReference>
<keyword evidence="7" id="KW-0275">Fatty acid biosynthesis</keyword>
<accession>A0AAD2CXU1</accession>
<dbReference type="GO" id="GO:0016491">
    <property type="term" value="F:oxidoreductase activity"/>
    <property type="evidence" value="ECO:0007669"/>
    <property type="project" value="UniProtKB-KW"/>
</dbReference>
<keyword evidence="8" id="KW-0175">Coiled coil</keyword>
<sequence length="250" mass="28569">MIARNEKKLKHRIKEIKEKHPQANVDYIQFDFDTYNYPDENGQTQYSKLFQKIDSLEAEIVGIVNNVGILTIQPYEFMPHEVIDRMIKVNCLPAVHLTRHIIPKLLKRKSKSLILNIGAGFGEHGFPGVAVYGGTKAFIHSFTESLSSQYGGEIDVICSVPSPVESNMNPPGMKIPFSITARQHVEGTLKEIGYADQTYAHLKHDIISLIAKTPLFARELRKRQANHEEEIAKYERIRKEYQSKSTFKED</sequence>
<dbReference type="GO" id="GO:0030497">
    <property type="term" value="P:fatty acid elongation"/>
    <property type="evidence" value="ECO:0007669"/>
    <property type="project" value="TreeGrafter"/>
</dbReference>
<reference evidence="9" key="1">
    <citation type="submission" date="2023-07" db="EMBL/GenBank/DDBJ databases">
        <authorList>
            <consortium name="AG Swart"/>
            <person name="Singh M."/>
            <person name="Singh A."/>
            <person name="Seah K."/>
            <person name="Emmerich C."/>
        </authorList>
    </citation>
    <scope>NUCLEOTIDE SEQUENCE</scope>
    <source>
        <strain evidence="9">DP1</strain>
    </source>
</reference>
<keyword evidence="3" id="KW-0276">Fatty acid metabolism</keyword>
<dbReference type="PANTHER" id="PTHR43086">
    <property type="entry name" value="VERY-LONG-CHAIN 3-OXOOACYL-COA REDUCTASE"/>
    <property type="match status" value="1"/>
</dbReference>
<evidence type="ECO:0000256" key="1">
    <source>
        <dbReference type="ARBA" id="ARBA00005194"/>
    </source>
</evidence>
<name>A0AAD2CXU1_EUPCR</name>
<proteinExistence type="predicted"/>
<comment type="caution">
    <text evidence="9">The sequence shown here is derived from an EMBL/GenBank/DDBJ whole genome shotgun (WGS) entry which is preliminary data.</text>
</comment>
<dbReference type="EMBL" id="CAMPGE010014968">
    <property type="protein sequence ID" value="CAI2373612.1"/>
    <property type="molecule type" value="Genomic_DNA"/>
</dbReference>
<evidence type="ECO:0000256" key="8">
    <source>
        <dbReference type="SAM" id="Coils"/>
    </source>
</evidence>
<keyword evidence="6" id="KW-0443">Lipid metabolism</keyword>
<dbReference type="InterPro" id="IPR002347">
    <property type="entry name" value="SDR_fam"/>
</dbReference>
<evidence type="ECO:0000256" key="7">
    <source>
        <dbReference type="ARBA" id="ARBA00023160"/>
    </source>
</evidence>
<organism evidence="9 10">
    <name type="scientific">Euplotes crassus</name>
    <dbReference type="NCBI Taxonomy" id="5936"/>
    <lineage>
        <taxon>Eukaryota</taxon>
        <taxon>Sar</taxon>
        <taxon>Alveolata</taxon>
        <taxon>Ciliophora</taxon>
        <taxon>Intramacronucleata</taxon>
        <taxon>Spirotrichea</taxon>
        <taxon>Hypotrichia</taxon>
        <taxon>Euplotida</taxon>
        <taxon>Euplotidae</taxon>
        <taxon>Moneuplotes</taxon>
    </lineage>
</organism>
<evidence type="ECO:0000256" key="4">
    <source>
        <dbReference type="ARBA" id="ARBA00022857"/>
    </source>
</evidence>
<dbReference type="AlphaFoldDB" id="A0AAD2CXU1"/>
<gene>
    <name evidence="9" type="ORF">ECRASSUSDP1_LOCUS14958</name>
</gene>
<dbReference type="InterPro" id="IPR036291">
    <property type="entry name" value="NAD(P)-bd_dom_sf"/>
</dbReference>
<dbReference type="PANTHER" id="PTHR43086:SF2">
    <property type="entry name" value="HYDROXYSTEROID DEHYDROGENASE-LIKE PROTEIN 1"/>
    <property type="match status" value="1"/>
</dbReference>
<dbReference type="GO" id="GO:0005783">
    <property type="term" value="C:endoplasmic reticulum"/>
    <property type="evidence" value="ECO:0007669"/>
    <property type="project" value="TreeGrafter"/>
</dbReference>
<keyword evidence="10" id="KW-1185">Reference proteome</keyword>
<protein>
    <submittedName>
        <fullName evidence="9">Uncharacterized protein</fullName>
    </submittedName>
</protein>
<dbReference type="InterPro" id="IPR020904">
    <property type="entry name" value="Sc_DH/Rdtase_CS"/>
</dbReference>
<evidence type="ECO:0000256" key="6">
    <source>
        <dbReference type="ARBA" id="ARBA00023098"/>
    </source>
</evidence>
<evidence type="ECO:0000313" key="10">
    <source>
        <dbReference type="Proteomes" id="UP001295684"/>
    </source>
</evidence>
<evidence type="ECO:0000256" key="3">
    <source>
        <dbReference type="ARBA" id="ARBA00022832"/>
    </source>
</evidence>
<keyword evidence="5" id="KW-0560">Oxidoreductase</keyword>
<evidence type="ECO:0000313" key="9">
    <source>
        <dbReference type="EMBL" id="CAI2373612.1"/>
    </source>
</evidence>
<dbReference type="Proteomes" id="UP001295684">
    <property type="component" value="Unassembled WGS sequence"/>
</dbReference>
<dbReference type="PROSITE" id="PS00061">
    <property type="entry name" value="ADH_SHORT"/>
    <property type="match status" value="1"/>
</dbReference>
<keyword evidence="4" id="KW-0521">NADP</keyword>
<keyword evidence="2" id="KW-0444">Lipid biosynthesis</keyword>